<evidence type="ECO:0000256" key="5">
    <source>
        <dbReference type="ARBA" id="ARBA00022980"/>
    </source>
</evidence>
<dbReference type="CDD" id="cd00349">
    <property type="entry name" value="Ribosomal_L11"/>
    <property type="match status" value="1"/>
</dbReference>
<reference evidence="12" key="1">
    <citation type="submission" date="2020-10" db="EMBL/GenBank/DDBJ databases">
        <authorList>
            <person name="Gilroy R."/>
        </authorList>
    </citation>
    <scope>NUCLEOTIDE SEQUENCE</scope>
    <source>
        <strain evidence="12">CHK195-11698</strain>
    </source>
</reference>
<dbReference type="FunFam" id="1.10.10.250:FF:000001">
    <property type="entry name" value="50S ribosomal protein L11"/>
    <property type="match status" value="1"/>
</dbReference>
<dbReference type="PROSITE" id="PS00359">
    <property type="entry name" value="RIBOSOMAL_L11"/>
    <property type="match status" value="1"/>
</dbReference>
<dbReference type="Proteomes" id="UP000824175">
    <property type="component" value="Unassembled WGS sequence"/>
</dbReference>
<dbReference type="InterPro" id="IPR020784">
    <property type="entry name" value="Ribosomal_uL11_N"/>
</dbReference>
<dbReference type="Gene3D" id="1.10.10.250">
    <property type="entry name" value="Ribosomal protein L11, C-terminal domain"/>
    <property type="match status" value="1"/>
</dbReference>
<dbReference type="InterPro" id="IPR020785">
    <property type="entry name" value="Ribosomal_uL11_CS"/>
</dbReference>
<evidence type="ECO:0000313" key="12">
    <source>
        <dbReference type="EMBL" id="HIU14106.1"/>
    </source>
</evidence>
<dbReference type="PANTHER" id="PTHR11661">
    <property type="entry name" value="60S RIBOSOMAL PROTEIN L12"/>
    <property type="match status" value="1"/>
</dbReference>
<dbReference type="InterPro" id="IPR036769">
    <property type="entry name" value="Ribosomal_uL11_C_sf"/>
</dbReference>
<comment type="subunit">
    <text evidence="7">Part of the ribosomal stalk of the 50S ribosomal subunit. Interacts with L10 and the large rRNA to form the base of the stalk. L10 forms an elongated spine to which L12 dimers bind in a sequential fashion forming a multimeric L10(L12)X complex.</text>
</comment>
<evidence type="ECO:0000256" key="2">
    <source>
        <dbReference type="ARBA" id="ARBA00022481"/>
    </source>
</evidence>
<dbReference type="AlphaFoldDB" id="A0A9D1HPF4"/>
<keyword evidence="2 7" id="KW-0488">Methylation</keyword>
<name>A0A9D1HPF4_9FIRM</name>
<evidence type="ECO:0000256" key="9">
    <source>
        <dbReference type="RuleBase" id="RU003979"/>
    </source>
</evidence>
<feature type="domain" description="Large ribosomal subunit protein uL11 N-terminal" evidence="11">
    <location>
        <begin position="9"/>
        <end position="62"/>
    </location>
</feature>
<sequence length="140" mass="14709">MSKKVTKVVKIQFPAGGAKPGPALAGAGIQMPKFCTAFNDQTKDRKGETVPVVITVYDDKSFDFVCKTAPAAEMILKAAGVQKGSATPKKTVAGTITADDLKKIAEYKMPDLNANDIEGAMRIIAGTAKNMGIEITGFEG</sequence>
<dbReference type="GO" id="GO:0022625">
    <property type="term" value="C:cytosolic large ribosomal subunit"/>
    <property type="evidence" value="ECO:0007669"/>
    <property type="project" value="TreeGrafter"/>
</dbReference>
<keyword evidence="3 7" id="KW-0699">rRNA-binding</keyword>
<proteinExistence type="inferred from homology"/>
<protein>
    <recommendedName>
        <fullName evidence="7">Large ribosomal subunit protein uL11</fullName>
    </recommendedName>
</protein>
<comment type="similarity">
    <text evidence="1 7 8">Belongs to the universal ribosomal protein uL11 family.</text>
</comment>
<keyword evidence="4 7" id="KW-0694">RNA-binding</keyword>
<evidence type="ECO:0000259" key="11">
    <source>
        <dbReference type="Pfam" id="PF03946"/>
    </source>
</evidence>
<evidence type="ECO:0000256" key="8">
    <source>
        <dbReference type="RuleBase" id="RU003978"/>
    </source>
</evidence>
<dbReference type="Pfam" id="PF03946">
    <property type="entry name" value="Ribosomal_L11_N"/>
    <property type="match status" value="1"/>
</dbReference>
<dbReference type="InterPro" id="IPR006519">
    <property type="entry name" value="Ribosomal_uL11_bac-typ"/>
</dbReference>
<dbReference type="Pfam" id="PF00298">
    <property type="entry name" value="Ribosomal_L11"/>
    <property type="match status" value="1"/>
</dbReference>
<keyword evidence="6 7" id="KW-0687">Ribonucleoprotein</keyword>
<dbReference type="GO" id="GO:0006412">
    <property type="term" value="P:translation"/>
    <property type="evidence" value="ECO:0007669"/>
    <property type="project" value="UniProtKB-UniRule"/>
</dbReference>
<evidence type="ECO:0000256" key="4">
    <source>
        <dbReference type="ARBA" id="ARBA00022884"/>
    </source>
</evidence>
<accession>A0A9D1HPF4</accession>
<gene>
    <name evidence="7 12" type="primary">rplK</name>
    <name evidence="12" type="ORF">IAD15_08565</name>
</gene>
<dbReference type="GO" id="GO:0070180">
    <property type="term" value="F:large ribosomal subunit rRNA binding"/>
    <property type="evidence" value="ECO:0007669"/>
    <property type="project" value="UniProtKB-UniRule"/>
</dbReference>
<dbReference type="PANTHER" id="PTHR11661:SF1">
    <property type="entry name" value="LARGE RIBOSOMAL SUBUNIT PROTEIN UL11M"/>
    <property type="match status" value="1"/>
</dbReference>
<reference evidence="12" key="2">
    <citation type="journal article" date="2021" name="PeerJ">
        <title>Extensive microbial diversity within the chicken gut microbiome revealed by metagenomics and culture.</title>
        <authorList>
            <person name="Gilroy R."/>
            <person name="Ravi A."/>
            <person name="Getino M."/>
            <person name="Pursley I."/>
            <person name="Horton D.L."/>
            <person name="Alikhan N.F."/>
            <person name="Baker D."/>
            <person name="Gharbi K."/>
            <person name="Hall N."/>
            <person name="Watson M."/>
            <person name="Adriaenssens E.M."/>
            <person name="Foster-Nyarko E."/>
            <person name="Jarju S."/>
            <person name="Secka A."/>
            <person name="Antonio M."/>
            <person name="Oren A."/>
            <person name="Chaudhuri R.R."/>
            <person name="La Ragione R."/>
            <person name="Hildebrand F."/>
            <person name="Pallen M.J."/>
        </authorList>
    </citation>
    <scope>NUCLEOTIDE SEQUENCE</scope>
    <source>
        <strain evidence="12">CHK195-11698</strain>
    </source>
</reference>
<comment type="function">
    <text evidence="7 9">Forms part of the ribosomal stalk which helps the ribosome interact with GTP-bound translation factors.</text>
</comment>
<evidence type="ECO:0000256" key="3">
    <source>
        <dbReference type="ARBA" id="ARBA00022730"/>
    </source>
</evidence>
<dbReference type="SUPFAM" id="SSF46906">
    <property type="entry name" value="Ribosomal protein L11, C-terminal domain"/>
    <property type="match status" value="1"/>
</dbReference>
<dbReference type="Gene3D" id="3.30.1550.10">
    <property type="entry name" value="Ribosomal protein L11/L12, N-terminal domain"/>
    <property type="match status" value="1"/>
</dbReference>
<evidence type="ECO:0000256" key="6">
    <source>
        <dbReference type="ARBA" id="ARBA00023274"/>
    </source>
</evidence>
<dbReference type="InterPro" id="IPR036796">
    <property type="entry name" value="Ribosomal_uL11_N_sf"/>
</dbReference>
<dbReference type="InterPro" id="IPR020783">
    <property type="entry name" value="Ribosomal_uL11_C"/>
</dbReference>
<keyword evidence="5 7" id="KW-0689">Ribosomal protein</keyword>
<comment type="PTM">
    <text evidence="7 9">One or more lysine residues are methylated.</text>
</comment>
<dbReference type="EMBL" id="DVMJ01000071">
    <property type="protein sequence ID" value="HIU14106.1"/>
    <property type="molecule type" value="Genomic_DNA"/>
</dbReference>
<feature type="domain" description="Large ribosomal subunit protein uL11 C-terminal" evidence="10">
    <location>
        <begin position="67"/>
        <end position="135"/>
    </location>
</feature>
<dbReference type="SMART" id="SM00649">
    <property type="entry name" value="RL11"/>
    <property type="match status" value="1"/>
</dbReference>
<dbReference type="SUPFAM" id="SSF54747">
    <property type="entry name" value="Ribosomal L11/L12e N-terminal domain"/>
    <property type="match status" value="1"/>
</dbReference>
<evidence type="ECO:0000259" key="10">
    <source>
        <dbReference type="Pfam" id="PF00298"/>
    </source>
</evidence>
<evidence type="ECO:0000256" key="7">
    <source>
        <dbReference type="HAMAP-Rule" id="MF_00736"/>
    </source>
</evidence>
<dbReference type="NCBIfam" id="TIGR01632">
    <property type="entry name" value="L11_bact"/>
    <property type="match status" value="1"/>
</dbReference>
<dbReference type="HAMAP" id="MF_00736">
    <property type="entry name" value="Ribosomal_uL11"/>
    <property type="match status" value="1"/>
</dbReference>
<comment type="caution">
    <text evidence="12">The sequence shown here is derived from an EMBL/GenBank/DDBJ whole genome shotgun (WGS) entry which is preliminary data.</text>
</comment>
<evidence type="ECO:0000256" key="1">
    <source>
        <dbReference type="ARBA" id="ARBA00010537"/>
    </source>
</evidence>
<dbReference type="GO" id="GO:0003735">
    <property type="term" value="F:structural constituent of ribosome"/>
    <property type="evidence" value="ECO:0007669"/>
    <property type="project" value="InterPro"/>
</dbReference>
<dbReference type="InterPro" id="IPR000911">
    <property type="entry name" value="Ribosomal_uL11"/>
</dbReference>
<evidence type="ECO:0000313" key="13">
    <source>
        <dbReference type="Proteomes" id="UP000824175"/>
    </source>
</evidence>
<organism evidence="12 13">
    <name type="scientific">Candidatus Fimiplasma intestinipullorum</name>
    <dbReference type="NCBI Taxonomy" id="2840825"/>
    <lineage>
        <taxon>Bacteria</taxon>
        <taxon>Bacillati</taxon>
        <taxon>Bacillota</taxon>
        <taxon>Clostridia</taxon>
        <taxon>Eubacteriales</taxon>
        <taxon>Candidatus Fimiplasma</taxon>
    </lineage>
</organism>